<name>A0A3R8RPU8_9ACTN</name>
<feature type="domain" description="AMP-binding enzyme C-terminal" evidence="2">
    <location>
        <begin position="419"/>
        <end position="494"/>
    </location>
</feature>
<dbReference type="PROSITE" id="PS00455">
    <property type="entry name" value="AMP_BINDING"/>
    <property type="match status" value="1"/>
</dbReference>
<evidence type="ECO:0000259" key="2">
    <source>
        <dbReference type="Pfam" id="PF13193"/>
    </source>
</evidence>
<dbReference type="InterPro" id="IPR025110">
    <property type="entry name" value="AMP-bd_C"/>
</dbReference>
<feature type="domain" description="AMP-dependent synthetase/ligase" evidence="1">
    <location>
        <begin position="29"/>
        <end position="366"/>
    </location>
</feature>
<reference evidence="3 4" key="1">
    <citation type="submission" date="2017-10" db="EMBL/GenBank/DDBJ databases">
        <title>Draft genome of actinobacteria isolated from guarana (Paullinia cupana (Mart.) Ducke.</title>
        <authorList>
            <person name="Siqueira K.A."/>
            <person name="Liotti R.G."/>
            <person name="Mendes T.A."/>
            <person name="Soares M.A."/>
        </authorList>
    </citation>
    <scope>NUCLEOTIDE SEQUENCE [LARGE SCALE GENOMIC DNA]</scope>
    <source>
        <strain evidence="3 4">199</strain>
    </source>
</reference>
<dbReference type="GO" id="GO:0031177">
    <property type="term" value="F:phosphopantetheine binding"/>
    <property type="evidence" value="ECO:0007669"/>
    <property type="project" value="TreeGrafter"/>
</dbReference>
<dbReference type="GO" id="GO:0044550">
    <property type="term" value="P:secondary metabolite biosynthetic process"/>
    <property type="evidence" value="ECO:0007669"/>
    <property type="project" value="TreeGrafter"/>
</dbReference>
<dbReference type="InterPro" id="IPR000873">
    <property type="entry name" value="AMP-dep_synth/lig_dom"/>
</dbReference>
<dbReference type="InterPro" id="IPR020845">
    <property type="entry name" value="AMP-binding_CS"/>
</dbReference>
<dbReference type="EMBL" id="PDES01000002">
    <property type="protein sequence ID" value="RRQ88737.1"/>
    <property type="molecule type" value="Genomic_DNA"/>
</dbReference>
<proteinExistence type="predicted"/>
<dbReference type="PANTHER" id="PTHR45527">
    <property type="entry name" value="NONRIBOSOMAL PEPTIDE SYNTHETASE"/>
    <property type="match status" value="1"/>
</dbReference>
<evidence type="ECO:0000313" key="4">
    <source>
        <dbReference type="Proteomes" id="UP000276379"/>
    </source>
</evidence>
<dbReference type="Pfam" id="PF00501">
    <property type="entry name" value="AMP-binding"/>
    <property type="match status" value="1"/>
</dbReference>
<accession>A0A3R8RPU8</accession>
<dbReference type="Pfam" id="PF13193">
    <property type="entry name" value="AMP-binding_C"/>
    <property type="match status" value="1"/>
</dbReference>
<dbReference type="Gene3D" id="3.30.300.30">
    <property type="match status" value="1"/>
</dbReference>
<organism evidence="3 4">
    <name type="scientific">Streptomyces griseofuscus</name>
    <dbReference type="NCBI Taxonomy" id="146922"/>
    <lineage>
        <taxon>Bacteria</taxon>
        <taxon>Bacillati</taxon>
        <taxon>Actinomycetota</taxon>
        <taxon>Actinomycetes</taxon>
        <taxon>Kitasatosporales</taxon>
        <taxon>Streptomycetaceae</taxon>
        <taxon>Streptomyces</taxon>
    </lineage>
</organism>
<dbReference type="Proteomes" id="UP000276379">
    <property type="component" value="Unassembled WGS sequence"/>
</dbReference>
<protein>
    <submittedName>
        <fullName evidence="3">Uncharacterized protein</fullName>
    </submittedName>
</protein>
<evidence type="ECO:0000259" key="1">
    <source>
        <dbReference type="Pfam" id="PF00501"/>
    </source>
</evidence>
<dbReference type="PANTHER" id="PTHR45527:SF1">
    <property type="entry name" value="FATTY ACID SYNTHASE"/>
    <property type="match status" value="1"/>
</dbReference>
<dbReference type="InterPro" id="IPR045851">
    <property type="entry name" value="AMP-bd_C_sf"/>
</dbReference>
<dbReference type="AlphaFoldDB" id="A0A3R8RPU8"/>
<gene>
    <name evidence="3" type="ORF">CQW44_06330</name>
</gene>
<comment type="caution">
    <text evidence="3">The sequence shown here is derived from an EMBL/GenBank/DDBJ whole genome shotgun (WGS) entry which is preliminary data.</text>
</comment>
<dbReference type="GO" id="GO:0005737">
    <property type="term" value="C:cytoplasm"/>
    <property type="evidence" value="ECO:0007669"/>
    <property type="project" value="TreeGrafter"/>
</dbReference>
<dbReference type="InterPro" id="IPR042099">
    <property type="entry name" value="ANL_N_sf"/>
</dbReference>
<dbReference type="SUPFAM" id="SSF56801">
    <property type="entry name" value="Acetyl-CoA synthetase-like"/>
    <property type="match status" value="1"/>
</dbReference>
<sequence>MAETGRHRNAIQRTGGPVSGTLASDILAAARLRPAAVALAGMPGEDADVSYGELAALAERTGRTLDTLFAGGRGPCGHRPLALVAAKTPASIALILACLSAGRPLLLLSPDLGEETTATLVRRAGARALATVDGGRLAWTTLPDGAESGPAVPEGTRLVLTTSGSTGVPKLVPLTAGALDAFTAWAGEFLGLDTQSRVLNHAPLNFDLCLLDIWATLRHGGRVLLVDPARAAEPAYLARWVRLGRPHVVQGVPLLFRLLAEAGARLRGDAVRHVLLTGDHVPRQVRRQLPELFPHARLHNVYGCTETNDSMVHGFDGAEAADGEVLPLGEPVPGTRIAVLDGEHEVTGPGSGELLVSTPFQTPGYLAEPAASDRFRERDGRIWYRTGDLVERGADGRIRLVGRTDFQVKVRGVRVNVEEVERVLTDRPEVAEAAVVALPDPEAGVALHAFVRTSGAEVTGLQLRTLCAARLNRVAIPSRFHLMAGPLPVGPTGKVDRRRLQEQVT</sequence>
<keyword evidence="4" id="KW-1185">Reference proteome</keyword>
<dbReference type="Gene3D" id="3.40.50.12780">
    <property type="entry name" value="N-terminal domain of ligase-like"/>
    <property type="match status" value="1"/>
</dbReference>
<evidence type="ECO:0000313" key="3">
    <source>
        <dbReference type="EMBL" id="RRQ88737.1"/>
    </source>
</evidence>
<dbReference type="GO" id="GO:0043041">
    <property type="term" value="P:amino acid activation for nonribosomal peptide biosynthetic process"/>
    <property type="evidence" value="ECO:0007669"/>
    <property type="project" value="TreeGrafter"/>
</dbReference>